<evidence type="ECO:0000313" key="3">
    <source>
        <dbReference type="Proteomes" id="UP000326396"/>
    </source>
</evidence>
<feature type="region of interest" description="Disordered" evidence="1">
    <location>
        <begin position="51"/>
        <end position="72"/>
    </location>
</feature>
<sequence>MPSKMKNTNNLPFSAKLFMHTLSMTLLIMLMVTSFQTKAHEPVPQIEPEFLQSESPQTQPSEPEFPNDEPSEPLMFNLDYGDWFGPPNTGGRPDSGPIPHAEVDDEVEDIDSGDTITRVTALMLRSPCLHMNLDLEVFLGWSRKAANEVCFYASKVNEHTC</sequence>
<evidence type="ECO:0000256" key="1">
    <source>
        <dbReference type="SAM" id="MobiDB-lite"/>
    </source>
</evidence>
<keyword evidence="3" id="KW-1185">Reference proteome</keyword>
<protein>
    <submittedName>
        <fullName evidence="2">Uncharacterized protein</fullName>
    </submittedName>
</protein>
<comment type="caution">
    <text evidence="2">The sequence shown here is derived from an EMBL/GenBank/DDBJ whole genome shotgun (WGS) entry which is preliminary data.</text>
</comment>
<feature type="compositionally biased region" description="Polar residues" evidence="1">
    <location>
        <begin position="52"/>
        <end position="61"/>
    </location>
</feature>
<organism evidence="2 3">
    <name type="scientific">Mikania micrantha</name>
    <name type="common">bitter vine</name>
    <dbReference type="NCBI Taxonomy" id="192012"/>
    <lineage>
        <taxon>Eukaryota</taxon>
        <taxon>Viridiplantae</taxon>
        <taxon>Streptophyta</taxon>
        <taxon>Embryophyta</taxon>
        <taxon>Tracheophyta</taxon>
        <taxon>Spermatophyta</taxon>
        <taxon>Magnoliopsida</taxon>
        <taxon>eudicotyledons</taxon>
        <taxon>Gunneridae</taxon>
        <taxon>Pentapetalae</taxon>
        <taxon>asterids</taxon>
        <taxon>campanulids</taxon>
        <taxon>Asterales</taxon>
        <taxon>Asteraceae</taxon>
        <taxon>Asteroideae</taxon>
        <taxon>Heliantheae alliance</taxon>
        <taxon>Eupatorieae</taxon>
        <taxon>Mikania</taxon>
    </lineage>
</organism>
<name>A0A5N6LGT4_9ASTR</name>
<dbReference type="OrthoDB" id="1831182at2759"/>
<proteinExistence type="predicted"/>
<dbReference type="AlphaFoldDB" id="A0A5N6LGT4"/>
<accession>A0A5N6LGT4</accession>
<evidence type="ECO:0000313" key="2">
    <source>
        <dbReference type="EMBL" id="KAD1462627.1"/>
    </source>
</evidence>
<gene>
    <name evidence="2" type="ORF">E3N88_42797</name>
</gene>
<dbReference type="Proteomes" id="UP000326396">
    <property type="component" value="Unassembled WGS sequence"/>
</dbReference>
<reference evidence="2 3" key="1">
    <citation type="submission" date="2019-05" db="EMBL/GenBank/DDBJ databases">
        <title>Mikania micrantha, genome provides insights into the molecular mechanism of rapid growth.</title>
        <authorList>
            <person name="Liu B."/>
        </authorList>
    </citation>
    <scope>NUCLEOTIDE SEQUENCE [LARGE SCALE GENOMIC DNA]</scope>
    <source>
        <strain evidence="2">NLD-2019</strain>
        <tissue evidence="2">Leaf</tissue>
    </source>
</reference>
<dbReference type="EMBL" id="SZYD01000746">
    <property type="protein sequence ID" value="KAD1462627.1"/>
    <property type="molecule type" value="Genomic_DNA"/>
</dbReference>